<evidence type="ECO:0000256" key="2">
    <source>
        <dbReference type="ARBA" id="ARBA00023315"/>
    </source>
</evidence>
<keyword evidence="2" id="KW-0012">Acyltransferase</keyword>
<sequence length="153" mass="16998">MSDITYRPATRADLPFMVALIAEDDVSDVPMDDPNDPSGPAYAAGFDAIAADPNQVLVIAERDGKAIGTLQITYLPGIARKGMWRGLIESVHIIPPERNKGYGSQMIRWAVQTCRERGCGMVQLTSNKKRVDAHRFYRTLGFDQSHEGFKLFL</sequence>
<dbReference type="InterPro" id="IPR016181">
    <property type="entry name" value="Acyl_CoA_acyltransferase"/>
</dbReference>
<evidence type="ECO:0000313" key="3">
    <source>
        <dbReference type="EMBL" id="QEE21538.1"/>
    </source>
</evidence>
<dbReference type="RefSeq" id="WP_049706040.1">
    <property type="nucleotide sequence ID" value="NZ_BMFM01000001.1"/>
</dbReference>
<accession>A0A5B9DSX4</accession>
<dbReference type="EMBL" id="CP041690">
    <property type="protein sequence ID" value="QEE21538.1"/>
    <property type="molecule type" value="Genomic_DNA"/>
</dbReference>
<dbReference type="Pfam" id="PF00583">
    <property type="entry name" value="Acetyltransf_1"/>
    <property type="match status" value="1"/>
</dbReference>
<evidence type="ECO:0000256" key="1">
    <source>
        <dbReference type="ARBA" id="ARBA00022679"/>
    </source>
</evidence>
<keyword evidence="4" id="KW-1185">Reference proteome</keyword>
<dbReference type="CDD" id="cd04301">
    <property type="entry name" value="NAT_SF"/>
    <property type="match status" value="1"/>
</dbReference>
<name>A0A5B9DSX4_9HYPH</name>
<gene>
    <name evidence="3" type="ORF">FNA67_15680</name>
</gene>
<dbReference type="PROSITE" id="PS51186">
    <property type="entry name" value="GNAT"/>
    <property type="match status" value="1"/>
</dbReference>
<organism evidence="3 4">
    <name type="scientific">Paradevosia tibetensis</name>
    <dbReference type="NCBI Taxonomy" id="1447062"/>
    <lineage>
        <taxon>Bacteria</taxon>
        <taxon>Pseudomonadati</taxon>
        <taxon>Pseudomonadota</taxon>
        <taxon>Alphaproteobacteria</taxon>
        <taxon>Hyphomicrobiales</taxon>
        <taxon>Devosiaceae</taxon>
        <taxon>Paradevosia</taxon>
    </lineage>
</organism>
<dbReference type="Gene3D" id="3.40.630.30">
    <property type="match status" value="1"/>
</dbReference>
<evidence type="ECO:0000313" key="4">
    <source>
        <dbReference type="Proteomes" id="UP000321062"/>
    </source>
</evidence>
<proteinExistence type="predicted"/>
<dbReference type="PANTHER" id="PTHR43877">
    <property type="entry name" value="AMINOALKYLPHOSPHONATE N-ACETYLTRANSFERASE-RELATED-RELATED"/>
    <property type="match status" value="1"/>
</dbReference>
<dbReference type="InterPro" id="IPR000182">
    <property type="entry name" value="GNAT_dom"/>
</dbReference>
<reference evidence="3 4" key="1">
    <citation type="journal article" date="2015" name="Int. J. Syst. Evol. Microbiol.">
        <title>Youhaiella tibetensis gen. nov., sp. nov., isolated from subsurface sediment.</title>
        <authorList>
            <person name="Wang Y.X."/>
            <person name="Huang F.Q."/>
            <person name="Nogi Y."/>
            <person name="Pang S.J."/>
            <person name="Wang P.K."/>
            <person name="Lv J."/>
        </authorList>
    </citation>
    <scope>NUCLEOTIDE SEQUENCE [LARGE SCALE GENOMIC DNA]</scope>
    <source>
        <strain evidence="4">fig4</strain>
    </source>
</reference>
<dbReference type="Proteomes" id="UP000321062">
    <property type="component" value="Chromosome"/>
</dbReference>
<keyword evidence="1 3" id="KW-0808">Transferase</keyword>
<dbReference type="AlphaFoldDB" id="A0A5B9DSX4"/>
<protein>
    <submittedName>
        <fullName evidence="3">GNAT family N-acetyltransferase</fullName>
    </submittedName>
</protein>
<dbReference type="KEGG" id="yti:FNA67_15680"/>
<dbReference type="GO" id="GO:0016747">
    <property type="term" value="F:acyltransferase activity, transferring groups other than amino-acyl groups"/>
    <property type="evidence" value="ECO:0007669"/>
    <property type="project" value="InterPro"/>
</dbReference>
<dbReference type="OrthoDB" id="9789603at2"/>
<dbReference type="InterPro" id="IPR050832">
    <property type="entry name" value="Bact_Acetyltransf"/>
</dbReference>
<dbReference type="PANTHER" id="PTHR43877:SF2">
    <property type="entry name" value="AMINOALKYLPHOSPHONATE N-ACETYLTRANSFERASE-RELATED"/>
    <property type="match status" value="1"/>
</dbReference>
<dbReference type="SUPFAM" id="SSF55729">
    <property type="entry name" value="Acyl-CoA N-acyltransferases (Nat)"/>
    <property type="match status" value="1"/>
</dbReference>